<name>A0A162A5K3_DAUCS</name>
<comment type="caution">
    <text evidence="1">The sequence shown here is derived from an EMBL/GenBank/DDBJ whole genome shotgun (WGS) entry which is preliminary data.</text>
</comment>
<dbReference type="GO" id="GO:0009094">
    <property type="term" value="P:L-phenylalanine biosynthetic process"/>
    <property type="evidence" value="ECO:0007669"/>
    <property type="project" value="TreeGrafter"/>
</dbReference>
<dbReference type="EMBL" id="LNRQ01000005">
    <property type="protein sequence ID" value="KZM96522.1"/>
    <property type="molecule type" value="Genomic_DNA"/>
</dbReference>
<dbReference type="SUPFAM" id="SSF53850">
    <property type="entry name" value="Periplasmic binding protein-like II"/>
    <property type="match status" value="1"/>
</dbReference>
<gene>
    <name evidence="1" type="ORF">DCAR_019764</name>
</gene>
<dbReference type="Gramene" id="KZM96522">
    <property type="protein sequence ID" value="KZM96522"/>
    <property type="gene ID" value="DCAR_019764"/>
</dbReference>
<dbReference type="PANTHER" id="PTHR21022:SF12">
    <property type="entry name" value="AROGENATE DEHYDRATASE"/>
    <property type="match status" value="1"/>
</dbReference>
<dbReference type="PANTHER" id="PTHR21022">
    <property type="entry name" value="PREPHENATE DEHYDRATASE P PROTEIN"/>
    <property type="match status" value="1"/>
</dbReference>
<organism evidence="1">
    <name type="scientific">Daucus carota subsp. sativus</name>
    <name type="common">Carrot</name>
    <dbReference type="NCBI Taxonomy" id="79200"/>
    <lineage>
        <taxon>Eukaryota</taxon>
        <taxon>Viridiplantae</taxon>
        <taxon>Streptophyta</taxon>
        <taxon>Embryophyta</taxon>
        <taxon>Tracheophyta</taxon>
        <taxon>Spermatophyta</taxon>
        <taxon>Magnoliopsida</taxon>
        <taxon>eudicotyledons</taxon>
        <taxon>Gunneridae</taxon>
        <taxon>Pentapetalae</taxon>
        <taxon>asterids</taxon>
        <taxon>campanulids</taxon>
        <taxon>Apiales</taxon>
        <taxon>Apiaceae</taxon>
        <taxon>Apioideae</taxon>
        <taxon>Scandiceae</taxon>
        <taxon>Daucinae</taxon>
        <taxon>Daucus</taxon>
        <taxon>Daucus sect. Daucus</taxon>
    </lineage>
</organism>
<dbReference type="AlphaFoldDB" id="A0A162A5K3"/>
<proteinExistence type="predicted"/>
<protein>
    <recommendedName>
        <fullName evidence="2">Prephenate dehydratase domain-containing protein</fullName>
    </recommendedName>
</protein>
<dbReference type="GO" id="GO:0004664">
    <property type="term" value="F:prephenate dehydratase activity"/>
    <property type="evidence" value="ECO:0007669"/>
    <property type="project" value="TreeGrafter"/>
</dbReference>
<evidence type="ECO:0000313" key="1">
    <source>
        <dbReference type="EMBL" id="KZM96522.1"/>
    </source>
</evidence>
<reference evidence="1" key="1">
    <citation type="journal article" date="2016" name="Nat. Genet.">
        <title>A high-quality carrot genome assembly provides new insights into carotenoid accumulation and asterid genome evolution.</title>
        <authorList>
            <person name="Iorizzo M."/>
            <person name="Ellison S."/>
            <person name="Senalik D."/>
            <person name="Zeng P."/>
            <person name="Satapoomin P."/>
            <person name="Huang J."/>
            <person name="Bowman M."/>
            <person name="Iovene M."/>
            <person name="Sanseverino W."/>
            <person name="Cavagnaro P."/>
            <person name="Yildiz M."/>
            <person name="Macko-Podgorni A."/>
            <person name="Moranska E."/>
            <person name="Grzebelus E."/>
            <person name="Grzebelus D."/>
            <person name="Ashrafi H."/>
            <person name="Zheng Z."/>
            <person name="Cheng S."/>
            <person name="Spooner D."/>
            <person name="Van Deynze A."/>
            <person name="Simon P."/>
        </authorList>
    </citation>
    <scope>NUCLEOTIDE SEQUENCE [LARGE SCALE GENOMIC DNA]</scope>
    <source>
        <tissue evidence="1">Leaf</tissue>
    </source>
</reference>
<sequence>MVCLFQGIPGSYSEDAVLLAYPRCETVPSDKFEDAFKLVGSNKLEDVGIIASSRVAKMYGLDLLTENIQEFASSLRVLGSYPWADVSKGQQLPSWCFENSKQ</sequence>
<accession>A0A162A5K3</accession>
<evidence type="ECO:0008006" key="2">
    <source>
        <dbReference type="Google" id="ProtNLM"/>
    </source>
</evidence>
<dbReference type="GO" id="GO:0047769">
    <property type="term" value="F:arogenate dehydratase activity"/>
    <property type="evidence" value="ECO:0007669"/>
    <property type="project" value="TreeGrafter"/>
</dbReference>
<dbReference type="STRING" id="79200.A0A162A5K3"/>
<dbReference type="Gene3D" id="3.40.190.10">
    <property type="entry name" value="Periplasmic binding protein-like II"/>
    <property type="match status" value="1"/>
</dbReference>
<dbReference type="GO" id="GO:0009507">
    <property type="term" value="C:chloroplast"/>
    <property type="evidence" value="ECO:0007669"/>
    <property type="project" value="TreeGrafter"/>
</dbReference>